<comment type="caution">
    <text evidence="1">The sequence shown here is derived from an EMBL/GenBank/DDBJ whole genome shotgun (WGS) entry which is preliminary data.</text>
</comment>
<accession>A0A840PB03</accession>
<sequence length="190" mass="20004">MRCGGYDSLKTVLSLVAAAALGPGWSGPQEQGSGFGGPNQLDGCDAFADLKRDLVDVAPEPGLLAAYRHEDPDTVLNQIQMAVGVDDIATAEKHLSVIRTMPSVCPTGQVLGQFPVRVSEGPKRGLGDEEFTLRLSVDDGGSSPLELDTGYVRVGGLIVKVYGTAEQVERYLPIAVEQARKTLAGRVPGV</sequence>
<dbReference type="EMBL" id="JACHGN010000008">
    <property type="protein sequence ID" value="MBB5134580.1"/>
    <property type="molecule type" value="Genomic_DNA"/>
</dbReference>
<name>A0A840PB03_9ACTN</name>
<reference evidence="1 2" key="1">
    <citation type="submission" date="2020-08" db="EMBL/GenBank/DDBJ databases">
        <title>Genomic Encyclopedia of Type Strains, Phase IV (KMG-IV): sequencing the most valuable type-strain genomes for metagenomic binning, comparative biology and taxonomic classification.</title>
        <authorList>
            <person name="Goeker M."/>
        </authorList>
    </citation>
    <scope>NUCLEOTIDE SEQUENCE [LARGE SCALE GENOMIC DNA]</scope>
    <source>
        <strain evidence="1 2">DSM 45615</strain>
    </source>
</reference>
<evidence type="ECO:0000313" key="1">
    <source>
        <dbReference type="EMBL" id="MBB5134580.1"/>
    </source>
</evidence>
<gene>
    <name evidence="1" type="ORF">HNP84_004312</name>
</gene>
<dbReference type="Proteomes" id="UP000578449">
    <property type="component" value="Unassembled WGS sequence"/>
</dbReference>
<dbReference type="AlphaFoldDB" id="A0A840PB03"/>
<organism evidence="1 2">
    <name type="scientific">Thermocatellispora tengchongensis</name>
    <dbReference type="NCBI Taxonomy" id="1073253"/>
    <lineage>
        <taxon>Bacteria</taxon>
        <taxon>Bacillati</taxon>
        <taxon>Actinomycetota</taxon>
        <taxon>Actinomycetes</taxon>
        <taxon>Streptosporangiales</taxon>
        <taxon>Streptosporangiaceae</taxon>
        <taxon>Thermocatellispora</taxon>
    </lineage>
</organism>
<evidence type="ECO:0000313" key="2">
    <source>
        <dbReference type="Proteomes" id="UP000578449"/>
    </source>
</evidence>
<keyword evidence="2" id="KW-1185">Reference proteome</keyword>
<dbReference type="RefSeq" id="WP_185051462.1">
    <property type="nucleotide sequence ID" value="NZ_BAABIX010000007.1"/>
</dbReference>
<protein>
    <submittedName>
        <fullName evidence="1">Uncharacterized protein</fullName>
    </submittedName>
</protein>
<proteinExistence type="predicted"/>